<dbReference type="InterPro" id="IPR011059">
    <property type="entry name" value="Metal-dep_hydrolase_composite"/>
</dbReference>
<dbReference type="InterPro" id="IPR032466">
    <property type="entry name" value="Metal_Hydrolase"/>
</dbReference>
<protein>
    <recommendedName>
        <fullName evidence="2">adenine deaminase</fullName>
        <ecNumber evidence="2">3.5.4.2</ecNumber>
    </recommendedName>
</protein>
<accession>A0A1I0IFK9</accession>
<dbReference type="AlphaFoldDB" id="A0A1I0IFK9"/>
<evidence type="ECO:0000313" key="8">
    <source>
        <dbReference type="EMBL" id="SET95639.1"/>
    </source>
</evidence>
<dbReference type="SUPFAM" id="SSF51338">
    <property type="entry name" value="Composite domain of metallo-dependent hydrolases"/>
    <property type="match status" value="1"/>
</dbReference>
<feature type="domain" description="Amidohydrolase-related" evidence="5">
    <location>
        <begin position="68"/>
        <end position="348"/>
    </location>
</feature>
<dbReference type="RefSeq" id="WP_092934496.1">
    <property type="nucleotide sequence ID" value="NZ_FMZP01000032.1"/>
</dbReference>
<reference evidence="9 10" key="1">
    <citation type="submission" date="2016-10" db="EMBL/GenBank/DDBJ databases">
        <authorList>
            <person name="Varghese N."/>
            <person name="Submissions S."/>
        </authorList>
    </citation>
    <scope>NUCLEOTIDE SEQUENCE [LARGE SCALE GENOMIC DNA]</scope>
    <source>
        <strain evidence="7 10">CDM_1</strain>
        <strain evidence="9">CDM_6</strain>
    </source>
</reference>
<dbReference type="Gene3D" id="2.30.40.10">
    <property type="entry name" value="Urease, subunit C, domain 1"/>
    <property type="match status" value="1"/>
</dbReference>
<dbReference type="Pfam" id="PF01979">
    <property type="entry name" value="Amidohydro_1"/>
    <property type="match status" value="1"/>
</dbReference>
<dbReference type="SUPFAM" id="SSF51556">
    <property type="entry name" value="Metallo-dependent hydrolases"/>
    <property type="match status" value="1"/>
</dbReference>
<evidence type="ECO:0000259" key="6">
    <source>
        <dbReference type="Pfam" id="PF13382"/>
    </source>
</evidence>
<proteinExistence type="inferred from homology"/>
<evidence type="ECO:0000256" key="4">
    <source>
        <dbReference type="ARBA" id="ARBA00047720"/>
    </source>
</evidence>
<name>A0A1I0IFK9_9EURY</name>
<dbReference type="EC" id="3.5.4.2" evidence="2"/>
<evidence type="ECO:0000313" key="7">
    <source>
        <dbReference type="EMBL" id="SDD58016.1"/>
    </source>
</evidence>
<dbReference type="EMBL" id="FOIC01000020">
    <property type="protein sequence ID" value="SET95639.1"/>
    <property type="molecule type" value="Genomic_DNA"/>
</dbReference>
<dbReference type="Pfam" id="PF13382">
    <property type="entry name" value="Adenine_deam_C"/>
    <property type="match status" value="1"/>
</dbReference>
<dbReference type="InterPro" id="IPR006680">
    <property type="entry name" value="Amidohydro-rel"/>
</dbReference>
<dbReference type="OrthoDB" id="24954at2157"/>
<dbReference type="PANTHER" id="PTHR11113">
    <property type="entry name" value="N-ACETYLGLUCOSAMINE-6-PHOSPHATE DEACETYLASE"/>
    <property type="match status" value="1"/>
</dbReference>
<dbReference type="STRING" id="392421.SAMN04488694_12018"/>
<dbReference type="Proteomes" id="UP000199320">
    <property type="component" value="Unassembled WGS sequence"/>
</dbReference>
<feature type="domain" description="Adenine deaminase C-terminal" evidence="6">
    <location>
        <begin position="401"/>
        <end position="568"/>
    </location>
</feature>
<dbReference type="PANTHER" id="PTHR11113:SF2">
    <property type="entry name" value="ADENINE DEAMINASE"/>
    <property type="match status" value="1"/>
</dbReference>
<evidence type="ECO:0000259" key="5">
    <source>
        <dbReference type="Pfam" id="PF01979"/>
    </source>
</evidence>
<dbReference type="InterPro" id="IPR026912">
    <property type="entry name" value="Adenine_deam_C"/>
</dbReference>
<evidence type="ECO:0000313" key="10">
    <source>
        <dbReference type="Proteomes" id="UP000324021"/>
    </source>
</evidence>
<evidence type="ECO:0000256" key="3">
    <source>
        <dbReference type="ARBA" id="ARBA00022801"/>
    </source>
</evidence>
<comment type="catalytic activity">
    <reaction evidence="4">
        <text>adenine + H2O + H(+) = hypoxanthine + NH4(+)</text>
        <dbReference type="Rhea" id="RHEA:23688"/>
        <dbReference type="ChEBI" id="CHEBI:15377"/>
        <dbReference type="ChEBI" id="CHEBI:15378"/>
        <dbReference type="ChEBI" id="CHEBI:16708"/>
        <dbReference type="ChEBI" id="CHEBI:17368"/>
        <dbReference type="ChEBI" id="CHEBI:28938"/>
        <dbReference type="EC" id="3.5.4.2"/>
    </reaction>
</comment>
<keyword evidence="3" id="KW-0378">Hydrolase</keyword>
<comment type="similarity">
    <text evidence="1">Belongs to the metallo-dependent hydrolases superfamily. Adenine deaminase family.</text>
</comment>
<gene>
    <name evidence="8" type="ORF">SAMN04488694_12018</name>
    <name evidence="7" type="ORF">SAMN05192552_103217</name>
</gene>
<evidence type="ECO:0000256" key="2">
    <source>
        <dbReference type="ARBA" id="ARBA00012782"/>
    </source>
</evidence>
<keyword evidence="9" id="KW-1185">Reference proteome</keyword>
<reference evidence="8" key="2">
    <citation type="submission" date="2016-10" db="EMBL/GenBank/DDBJ databases">
        <authorList>
            <person name="de Groot N.N."/>
        </authorList>
    </citation>
    <scope>NUCLEOTIDE SEQUENCE [LARGE SCALE GENOMIC DNA]</scope>
    <source>
        <strain evidence="8">CDM_6</strain>
    </source>
</reference>
<dbReference type="Gene3D" id="3.20.20.140">
    <property type="entry name" value="Metal-dependent hydrolases"/>
    <property type="match status" value="1"/>
</dbReference>
<dbReference type="Proteomes" id="UP000324021">
    <property type="component" value="Unassembled WGS sequence"/>
</dbReference>
<dbReference type="EMBL" id="FMZP01000032">
    <property type="protein sequence ID" value="SDD58016.1"/>
    <property type="molecule type" value="Genomic_DNA"/>
</dbReference>
<sequence>MTDLQAVALGEATADLVVRGGHVFLPERGEFQRLDVAVSDGVVATLTDDASTVTGSETHVIDATDQHVLPGFIDAHTHVDLHQSLEGAVHRILEGGTTGLIAECPGISLVLGADGVTTLLDRTATLPIDVRFTVPPQLFFDTFEPQPGRPEDHEALRALLDHPRIVGVGETDWIHAVGNETPATALYDRAAAVGKPVTGHAAGCRDENLSAFATLIDNDHEAITGEEVIERVTRGIHTVGRYGTIRDDIGAIAEAAEQVPTRELSLSSDGMWPRDLVSEGYMDVVVQRAIEAGIDPIDAFRMATLNPARHFGLDDRGSLSPGSVADILVLDELETVSVDTVVADGDVVVRGGDALVEPMQPDYPDSFRETATVSREPDRYRVPSDAVSGDAVRAVEYVSGLLTRETREPVVERDGELVADPDAGLLKATLVERRPHGDGASFTGFVTGLGPLRGAVATSMLWEYPGHLVVGSTAAAMQRALDRVIDMDGGWAAVADGNVVADVPLPLAGRCADMPVEETAAAYETLESALRDIGMDVERPLLAIQTLTTPGVPRLRFTASGYADIRNQRTVTLDPN</sequence>
<evidence type="ECO:0000256" key="1">
    <source>
        <dbReference type="ARBA" id="ARBA00006773"/>
    </source>
</evidence>
<evidence type="ECO:0000313" key="9">
    <source>
        <dbReference type="Proteomes" id="UP000199320"/>
    </source>
</evidence>
<organism evidence="8 9">
    <name type="scientific">Natrinema hispanicum</name>
    <dbReference type="NCBI Taxonomy" id="392421"/>
    <lineage>
        <taxon>Archaea</taxon>
        <taxon>Methanobacteriati</taxon>
        <taxon>Methanobacteriota</taxon>
        <taxon>Stenosarchaea group</taxon>
        <taxon>Halobacteria</taxon>
        <taxon>Halobacteriales</taxon>
        <taxon>Natrialbaceae</taxon>
        <taxon>Natrinema</taxon>
    </lineage>
</organism>
<dbReference type="GO" id="GO:0000034">
    <property type="term" value="F:adenine deaminase activity"/>
    <property type="evidence" value="ECO:0007669"/>
    <property type="project" value="UniProtKB-EC"/>
</dbReference>